<evidence type="ECO:0000256" key="1">
    <source>
        <dbReference type="SAM" id="MobiDB-lite"/>
    </source>
</evidence>
<dbReference type="AlphaFoldDB" id="A0A255GNL7"/>
<dbReference type="InterPro" id="IPR038375">
    <property type="entry name" value="NDUFAF7_sf"/>
</dbReference>
<accession>A0A255GNL7</accession>
<name>A0A255GNL7_9ACTN</name>
<dbReference type="SUPFAM" id="SSF53335">
    <property type="entry name" value="S-adenosyl-L-methionine-dependent methyltransferases"/>
    <property type="match status" value="1"/>
</dbReference>
<sequence length="288" mass="31880">MFGNWYAEWRQSDFWLRNRPKTHFDTPSSLCPDALADLLTRTVDPPRWVVEVGAGDGVLLSALGRRLPGAARHAVETRPLELPGVRGWQSFWDTGAEDWDPGLADLLAELVGPGLLLAVEWLDDLPCPVLDELTDPATLAPADRDWLARWWPHGAAREIGRTRDRAWAWWAERLPAGSTMICLDYGHTRSTRPDTGSFTGFRDGRSVRPEPGHTADTNWTAAVAVDSLAAAVEATGARRLELTRLRELARPTEPSTGLAGLALRSQYAVLADPARFGDFWLVAHHLPE</sequence>
<comment type="caution">
    <text evidence="2">The sequence shown here is derived from an EMBL/GenBank/DDBJ whole genome shotgun (WGS) entry which is preliminary data.</text>
</comment>
<protein>
    <recommendedName>
        <fullName evidence="4">Class I SAM-dependent methyltransferase</fullName>
    </recommendedName>
</protein>
<reference evidence="2 3" key="1">
    <citation type="submission" date="2017-07" db="EMBL/GenBank/DDBJ databases">
        <title>Draft whole genome sequences of clinical Proprionibacteriaceae strains.</title>
        <authorList>
            <person name="Bernier A.-M."/>
            <person name="Bernard K."/>
            <person name="Domingo M.-C."/>
        </authorList>
    </citation>
    <scope>NUCLEOTIDE SEQUENCE [LARGE SCALE GENOMIC DNA]</scope>
    <source>
        <strain evidence="2 3">NML 030167</strain>
    </source>
</reference>
<dbReference type="Gene3D" id="3.40.50.12710">
    <property type="match status" value="1"/>
</dbReference>
<gene>
    <name evidence="2" type="ORF">CGZ94_05480</name>
</gene>
<feature type="compositionally biased region" description="Basic and acidic residues" evidence="1">
    <location>
        <begin position="202"/>
        <end position="213"/>
    </location>
</feature>
<dbReference type="Proteomes" id="UP000215896">
    <property type="component" value="Unassembled WGS sequence"/>
</dbReference>
<feature type="region of interest" description="Disordered" evidence="1">
    <location>
        <begin position="196"/>
        <end position="215"/>
    </location>
</feature>
<evidence type="ECO:0008006" key="4">
    <source>
        <dbReference type="Google" id="ProtNLM"/>
    </source>
</evidence>
<dbReference type="RefSeq" id="WP_094405028.1">
    <property type="nucleotide sequence ID" value="NZ_NMVN01000002.1"/>
</dbReference>
<evidence type="ECO:0000313" key="3">
    <source>
        <dbReference type="Proteomes" id="UP000215896"/>
    </source>
</evidence>
<keyword evidence="3" id="KW-1185">Reference proteome</keyword>
<dbReference type="EMBL" id="NMVO01000005">
    <property type="protein sequence ID" value="OYO16166.1"/>
    <property type="molecule type" value="Genomic_DNA"/>
</dbReference>
<dbReference type="InterPro" id="IPR029063">
    <property type="entry name" value="SAM-dependent_MTases_sf"/>
</dbReference>
<organism evidence="2 3">
    <name type="scientific">Enemella evansiae</name>
    <dbReference type="NCBI Taxonomy" id="2016499"/>
    <lineage>
        <taxon>Bacteria</taxon>
        <taxon>Bacillati</taxon>
        <taxon>Actinomycetota</taxon>
        <taxon>Actinomycetes</taxon>
        <taxon>Propionibacteriales</taxon>
        <taxon>Propionibacteriaceae</taxon>
        <taxon>Enemella</taxon>
    </lineage>
</organism>
<proteinExistence type="predicted"/>
<evidence type="ECO:0000313" key="2">
    <source>
        <dbReference type="EMBL" id="OYO16166.1"/>
    </source>
</evidence>